<dbReference type="Gene3D" id="1.20.120.1220">
    <property type="match status" value="1"/>
</dbReference>
<evidence type="ECO:0000256" key="2">
    <source>
        <dbReference type="SAM" id="Phobius"/>
    </source>
</evidence>
<dbReference type="PANTHER" id="PTHR30487">
    <property type="entry name" value="TYPE 4 PREPILIN-LIKE PROTEINS LEADER PEPTIDE-PROCESSING ENZYME"/>
    <property type="match status" value="1"/>
</dbReference>
<keyword evidence="2" id="KW-0812">Transmembrane</keyword>
<dbReference type="GO" id="GO:0006465">
    <property type="term" value="P:signal peptide processing"/>
    <property type="evidence" value="ECO:0007669"/>
    <property type="project" value="TreeGrafter"/>
</dbReference>
<evidence type="ECO:0000313" key="4">
    <source>
        <dbReference type="EMBL" id="HIQ80910.1"/>
    </source>
</evidence>
<evidence type="ECO:0000256" key="1">
    <source>
        <dbReference type="ARBA" id="ARBA00005801"/>
    </source>
</evidence>
<keyword evidence="2" id="KW-0472">Membrane</keyword>
<dbReference type="EMBL" id="DVFW01000028">
    <property type="protein sequence ID" value="HIQ80910.1"/>
    <property type="molecule type" value="Genomic_DNA"/>
</dbReference>
<dbReference type="Proteomes" id="UP000886787">
    <property type="component" value="Unassembled WGS sequence"/>
</dbReference>
<dbReference type="AlphaFoldDB" id="A0A9D0ZI16"/>
<dbReference type="GO" id="GO:0004190">
    <property type="term" value="F:aspartic-type endopeptidase activity"/>
    <property type="evidence" value="ECO:0007669"/>
    <property type="project" value="InterPro"/>
</dbReference>
<dbReference type="Pfam" id="PF01478">
    <property type="entry name" value="Peptidase_A24"/>
    <property type="match status" value="1"/>
</dbReference>
<dbReference type="InterPro" id="IPR050882">
    <property type="entry name" value="Prepilin_peptidase/N-MTase"/>
</dbReference>
<feature type="transmembrane region" description="Helical" evidence="2">
    <location>
        <begin position="78"/>
        <end position="102"/>
    </location>
</feature>
<comment type="caution">
    <text evidence="4">The sequence shown here is derived from an EMBL/GenBank/DDBJ whole genome shotgun (WGS) entry which is preliminary data.</text>
</comment>
<feature type="transmembrane region" description="Helical" evidence="2">
    <location>
        <begin position="222"/>
        <end position="248"/>
    </location>
</feature>
<dbReference type="GO" id="GO:0005886">
    <property type="term" value="C:plasma membrane"/>
    <property type="evidence" value="ECO:0007669"/>
    <property type="project" value="TreeGrafter"/>
</dbReference>
<proteinExistence type="inferred from homology"/>
<feature type="domain" description="Prepilin type IV endopeptidase peptidase" evidence="3">
    <location>
        <begin position="91"/>
        <end position="203"/>
    </location>
</feature>
<sequence length="253" mass="27669">MMYRPSSAAFTVGLVLIVLATAGIVYLAFLFCNRAPASWFCDYGESPSPKTACGVRFSYRRVGIPCTVLLCVCNALCFFIYGVCLYSVFLCLAMILMLLIALSDREYTIIPDQFSAALALLCTAGAVCDLLSGQFFITSWWSPLAGSVCGAALFLLLNLFSRALYKKDGIGFGDVKLFGALGILLGFPAVFLSFIILLFTAFFHILFLLATKKVKSGFYLPMGPYICAGCALLILLRTPVYHFVGWYLQLLGL</sequence>
<reference evidence="4" key="2">
    <citation type="journal article" date="2021" name="PeerJ">
        <title>Extensive microbial diversity within the chicken gut microbiome revealed by metagenomics and culture.</title>
        <authorList>
            <person name="Gilroy R."/>
            <person name="Ravi A."/>
            <person name="Getino M."/>
            <person name="Pursley I."/>
            <person name="Horton D.L."/>
            <person name="Alikhan N.F."/>
            <person name="Baker D."/>
            <person name="Gharbi K."/>
            <person name="Hall N."/>
            <person name="Watson M."/>
            <person name="Adriaenssens E.M."/>
            <person name="Foster-Nyarko E."/>
            <person name="Jarju S."/>
            <person name="Secka A."/>
            <person name="Antonio M."/>
            <person name="Oren A."/>
            <person name="Chaudhuri R.R."/>
            <person name="La Ragione R."/>
            <person name="Hildebrand F."/>
            <person name="Pallen M.J."/>
        </authorList>
    </citation>
    <scope>NUCLEOTIDE SEQUENCE</scope>
    <source>
        <strain evidence="4">ChiSjej1B19-3389</strain>
    </source>
</reference>
<comment type="similarity">
    <text evidence="1">Belongs to the peptidase A24 family.</text>
</comment>
<evidence type="ECO:0000313" key="5">
    <source>
        <dbReference type="Proteomes" id="UP000886787"/>
    </source>
</evidence>
<feature type="transmembrane region" description="Helical" evidence="2">
    <location>
        <begin position="114"/>
        <end position="137"/>
    </location>
</feature>
<feature type="transmembrane region" description="Helical" evidence="2">
    <location>
        <begin position="177"/>
        <end position="210"/>
    </location>
</feature>
<keyword evidence="2" id="KW-1133">Transmembrane helix</keyword>
<evidence type="ECO:0000259" key="3">
    <source>
        <dbReference type="Pfam" id="PF01478"/>
    </source>
</evidence>
<accession>A0A9D0ZI16</accession>
<gene>
    <name evidence="4" type="ORF">IAD32_06465</name>
</gene>
<name>A0A9D0ZI16_9FIRM</name>
<protein>
    <submittedName>
        <fullName evidence="4">Prepilin peptidase</fullName>
    </submittedName>
</protein>
<reference evidence="4" key="1">
    <citation type="submission" date="2020-10" db="EMBL/GenBank/DDBJ databases">
        <authorList>
            <person name="Gilroy R."/>
        </authorList>
    </citation>
    <scope>NUCLEOTIDE SEQUENCE</scope>
    <source>
        <strain evidence="4">ChiSjej1B19-3389</strain>
    </source>
</reference>
<feature type="transmembrane region" description="Helical" evidence="2">
    <location>
        <begin position="143"/>
        <end position="165"/>
    </location>
</feature>
<dbReference type="PANTHER" id="PTHR30487:SF0">
    <property type="entry name" value="PREPILIN LEADER PEPTIDASE_N-METHYLTRANSFERASE-RELATED"/>
    <property type="match status" value="1"/>
</dbReference>
<dbReference type="InterPro" id="IPR000045">
    <property type="entry name" value="Prepilin_IV_endopep_pep"/>
</dbReference>
<organism evidence="4 5">
    <name type="scientific">Candidatus Scatavimonas merdigallinarum</name>
    <dbReference type="NCBI Taxonomy" id="2840914"/>
    <lineage>
        <taxon>Bacteria</taxon>
        <taxon>Bacillati</taxon>
        <taxon>Bacillota</taxon>
        <taxon>Clostridia</taxon>
        <taxon>Eubacteriales</taxon>
        <taxon>Oscillospiraceae</taxon>
        <taxon>Oscillospiraceae incertae sedis</taxon>
        <taxon>Candidatus Scatavimonas</taxon>
    </lineage>
</organism>
<feature type="transmembrane region" description="Helical" evidence="2">
    <location>
        <begin position="7"/>
        <end position="29"/>
    </location>
</feature>